<dbReference type="AlphaFoldDB" id="A0A835HP77"/>
<evidence type="ECO:0000313" key="2">
    <source>
        <dbReference type="Proteomes" id="UP000631114"/>
    </source>
</evidence>
<reference evidence="1 2" key="1">
    <citation type="submission" date="2020-10" db="EMBL/GenBank/DDBJ databases">
        <title>The Coptis chinensis genome and diversification of protoberbering-type alkaloids.</title>
        <authorList>
            <person name="Wang B."/>
            <person name="Shu S."/>
            <person name="Song C."/>
            <person name="Liu Y."/>
        </authorList>
    </citation>
    <scope>NUCLEOTIDE SEQUENCE [LARGE SCALE GENOMIC DNA]</scope>
    <source>
        <strain evidence="1">HL-2020</strain>
        <tissue evidence="1">Leaf</tissue>
    </source>
</reference>
<dbReference type="EMBL" id="JADFTS010000006">
    <property type="protein sequence ID" value="KAF9602014.1"/>
    <property type="molecule type" value="Genomic_DNA"/>
</dbReference>
<gene>
    <name evidence="1" type="ORF">IFM89_024771</name>
</gene>
<protein>
    <submittedName>
        <fullName evidence="1">Uncharacterized protein</fullName>
    </submittedName>
</protein>
<dbReference type="PANTHER" id="PTHR46224:SF6">
    <property type="entry name" value="ANKYRIN REPEAT FAMILY PROTEIN"/>
    <property type="match status" value="1"/>
</dbReference>
<dbReference type="PANTHER" id="PTHR46224">
    <property type="entry name" value="ANKYRIN REPEAT FAMILY PROTEIN"/>
    <property type="match status" value="1"/>
</dbReference>
<keyword evidence="2" id="KW-1185">Reference proteome</keyword>
<dbReference type="Proteomes" id="UP000631114">
    <property type="component" value="Unassembled WGS sequence"/>
</dbReference>
<dbReference type="InterPro" id="IPR011990">
    <property type="entry name" value="TPR-like_helical_dom_sf"/>
</dbReference>
<dbReference type="OrthoDB" id="433738at2759"/>
<name>A0A835HP77_9MAGN</name>
<proteinExistence type="predicted"/>
<dbReference type="Gene3D" id="1.25.40.10">
    <property type="entry name" value="Tetratricopeptide repeat domain"/>
    <property type="match status" value="1"/>
</dbReference>
<sequence length="69" mass="7561">MCYVAVELDPSDATALSKRSFSLVCLGDGEEAWSDAKACIKLRPDWPEAYYRAGRALSALEKFDAAAKM</sequence>
<dbReference type="InterPro" id="IPR051616">
    <property type="entry name" value="Cul2-RING_E3_ligase_SR"/>
</dbReference>
<accession>A0A835HP77</accession>
<organism evidence="1 2">
    <name type="scientific">Coptis chinensis</name>
    <dbReference type="NCBI Taxonomy" id="261450"/>
    <lineage>
        <taxon>Eukaryota</taxon>
        <taxon>Viridiplantae</taxon>
        <taxon>Streptophyta</taxon>
        <taxon>Embryophyta</taxon>
        <taxon>Tracheophyta</taxon>
        <taxon>Spermatophyta</taxon>
        <taxon>Magnoliopsida</taxon>
        <taxon>Ranunculales</taxon>
        <taxon>Ranunculaceae</taxon>
        <taxon>Coptidoideae</taxon>
        <taxon>Coptis</taxon>
    </lineage>
</organism>
<dbReference type="SUPFAM" id="SSF48452">
    <property type="entry name" value="TPR-like"/>
    <property type="match status" value="1"/>
</dbReference>
<comment type="caution">
    <text evidence="1">The sequence shown here is derived from an EMBL/GenBank/DDBJ whole genome shotgun (WGS) entry which is preliminary data.</text>
</comment>
<evidence type="ECO:0000313" key="1">
    <source>
        <dbReference type="EMBL" id="KAF9602014.1"/>
    </source>
</evidence>